<evidence type="ECO:0000313" key="4">
    <source>
        <dbReference type="Proteomes" id="UP000538147"/>
    </source>
</evidence>
<dbReference type="Gene3D" id="1.25.40.10">
    <property type="entry name" value="Tetratricopeptide repeat domain"/>
    <property type="match status" value="1"/>
</dbReference>
<dbReference type="Pfam" id="PF07607">
    <property type="entry name" value="DUF1570"/>
    <property type="match status" value="1"/>
</dbReference>
<organism evidence="3 4">
    <name type="scientific">Polymorphobacter multimanifer</name>
    <dbReference type="NCBI Taxonomy" id="1070431"/>
    <lineage>
        <taxon>Bacteria</taxon>
        <taxon>Pseudomonadati</taxon>
        <taxon>Pseudomonadota</taxon>
        <taxon>Alphaproteobacteria</taxon>
        <taxon>Sphingomonadales</taxon>
        <taxon>Sphingosinicellaceae</taxon>
        <taxon>Polymorphobacter</taxon>
    </lineage>
</organism>
<keyword evidence="4" id="KW-1185">Reference proteome</keyword>
<reference evidence="3 4" key="1">
    <citation type="submission" date="2020-08" db="EMBL/GenBank/DDBJ databases">
        <title>Genomic Encyclopedia of Type Strains, Phase IV (KMG-IV): sequencing the most valuable type-strain genomes for metagenomic binning, comparative biology and taxonomic classification.</title>
        <authorList>
            <person name="Goeker M."/>
        </authorList>
    </citation>
    <scope>NUCLEOTIDE SEQUENCE [LARGE SCALE GENOMIC DNA]</scope>
    <source>
        <strain evidence="3 4">DSM 102189</strain>
    </source>
</reference>
<dbReference type="InterPro" id="IPR011990">
    <property type="entry name" value="TPR-like_helical_dom_sf"/>
</dbReference>
<protein>
    <recommendedName>
        <fullName evidence="2">DUF1570 domain-containing protein</fullName>
    </recommendedName>
</protein>
<dbReference type="AlphaFoldDB" id="A0A841L853"/>
<name>A0A841L853_9SPHN</name>
<feature type="chain" id="PRO_5032903908" description="DUF1570 domain-containing protein" evidence="1">
    <location>
        <begin position="20"/>
        <end position="493"/>
    </location>
</feature>
<evidence type="ECO:0000313" key="3">
    <source>
        <dbReference type="EMBL" id="MBB6229189.1"/>
    </source>
</evidence>
<dbReference type="InterPro" id="IPR011464">
    <property type="entry name" value="DUF1570"/>
</dbReference>
<sequence>MMLRIVLLVAMLVASPARAEWLMAESAHFRLHANTSEKSIRERVALLEDFRSLLITLTTAGAARAPEPRLDVYLLGNIADARPFSRLPPSVAGFYVASPGGVVAYAENGSLGIATLLHEYAHHFMLASGAAAYPAWYVEGFAEYFMTARFQPEKVEFGGINDVRARWLGHGNWLPMERVLARRIPAGQGETTAMFYAQSWALTHYLFRAEGENAKLRAYLKAVNLGADPVEAFKTHVEPDLGKFQGRLRNYLSGRKFTYSTFKRPAVTPATVTVTPLPASARDLLLPLADLEVAPPNAPIKDRATAIINAAAARHPGDPLADRALALLALRFGDREEAATRLETLLKNAPDDPLLLLWRAEATPKNTPEGRAAALRLLVRSSRANPDDWRTLRAYALAKGARTTRLTDNDMDVLLAAWRLAPQVDVLALDLAVAMAHADRLPEAANVLAPLANAPHGGRFAALAERLVEAAEAGEKRGFFAALARPAPATVAP</sequence>
<evidence type="ECO:0000256" key="1">
    <source>
        <dbReference type="SAM" id="SignalP"/>
    </source>
</evidence>
<comment type="caution">
    <text evidence="3">The sequence shown here is derived from an EMBL/GenBank/DDBJ whole genome shotgun (WGS) entry which is preliminary data.</text>
</comment>
<proteinExistence type="predicted"/>
<dbReference type="RefSeq" id="WP_184202696.1">
    <property type="nucleotide sequence ID" value="NZ_JACIIV010000035.1"/>
</dbReference>
<evidence type="ECO:0000259" key="2">
    <source>
        <dbReference type="Pfam" id="PF07607"/>
    </source>
</evidence>
<accession>A0A841L853</accession>
<dbReference type="Proteomes" id="UP000538147">
    <property type="component" value="Unassembled WGS sequence"/>
</dbReference>
<feature type="domain" description="DUF1570" evidence="2">
    <location>
        <begin position="113"/>
        <end position="212"/>
    </location>
</feature>
<dbReference type="EMBL" id="JACIIV010000035">
    <property type="protein sequence ID" value="MBB6229189.1"/>
    <property type="molecule type" value="Genomic_DNA"/>
</dbReference>
<gene>
    <name evidence="3" type="ORF">FHS79_003390</name>
</gene>
<dbReference type="SUPFAM" id="SSF48452">
    <property type="entry name" value="TPR-like"/>
    <property type="match status" value="1"/>
</dbReference>
<feature type="signal peptide" evidence="1">
    <location>
        <begin position="1"/>
        <end position="19"/>
    </location>
</feature>
<keyword evidence="1" id="KW-0732">Signal</keyword>